<dbReference type="PANTHER" id="PTHR14119:SF17">
    <property type="entry name" value="ISOCHORISMATASE DOMAIN-CONTAINING PROTEIN 1"/>
    <property type="match status" value="1"/>
</dbReference>
<dbReference type="InterPro" id="IPR000868">
    <property type="entry name" value="Isochorismatase-like_dom"/>
</dbReference>
<dbReference type="Proteomes" id="UP001303046">
    <property type="component" value="Unassembled WGS sequence"/>
</dbReference>
<dbReference type="Gene3D" id="3.40.50.850">
    <property type="entry name" value="Isochorismatase-like"/>
    <property type="match status" value="1"/>
</dbReference>
<dbReference type="SUPFAM" id="SSF52499">
    <property type="entry name" value="Isochorismatase-like hydrolases"/>
    <property type="match status" value="1"/>
</dbReference>
<dbReference type="InterPro" id="IPR036380">
    <property type="entry name" value="Isochorismatase-like_sf"/>
</dbReference>
<proteinExistence type="inferred from homology"/>
<keyword evidence="6" id="KW-1185">Reference proteome</keyword>
<dbReference type="Pfam" id="PF00857">
    <property type="entry name" value="Isochorismatase"/>
    <property type="match status" value="1"/>
</dbReference>
<gene>
    <name evidence="5" type="primary">Necator_chrIV.g16512</name>
    <name evidence="5" type="ORF">RB195_003215</name>
</gene>
<protein>
    <recommendedName>
        <fullName evidence="2">Isochorismatase domain-containing protein 1</fullName>
    </recommendedName>
</protein>
<sequence>MFNNILRKSDHSLFLQSLLLFQSLLCNRLVMPNSPTIVHLMQHNTLPEENPLVGIKDVTLLNDKQISRVYKMIRAIPRLNPKKTLLFVCDMQEKFSKTNKFFPEITQVAKRVIDTAKILKIPIVVTEHYPKGLGRTVPELGLEESIPRYAKTQFSMCVPDVVPVLKDQESVILVGLEAHVCILHTTYALIEKGLDVHVVADAVTARTFVDRKFGFKQLERVGAVLTTSECVILSLLKDAAHPKFKEVQKLIMTEPPNTGLLDI</sequence>
<comment type="similarity">
    <text evidence="1">Belongs to the isochorismatase family.</text>
</comment>
<organism evidence="5 6">
    <name type="scientific">Necator americanus</name>
    <name type="common">Human hookworm</name>
    <dbReference type="NCBI Taxonomy" id="51031"/>
    <lineage>
        <taxon>Eukaryota</taxon>
        <taxon>Metazoa</taxon>
        <taxon>Ecdysozoa</taxon>
        <taxon>Nematoda</taxon>
        <taxon>Chromadorea</taxon>
        <taxon>Rhabditida</taxon>
        <taxon>Rhabditina</taxon>
        <taxon>Rhabditomorpha</taxon>
        <taxon>Strongyloidea</taxon>
        <taxon>Ancylostomatidae</taxon>
        <taxon>Bunostominae</taxon>
        <taxon>Necator</taxon>
    </lineage>
</organism>
<evidence type="ECO:0000259" key="4">
    <source>
        <dbReference type="Pfam" id="PF00857"/>
    </source>
</evidence>
<feature type="chain" id="PRO_5045515323" description="Isochorismatase domain-containing protein 1" evidence="3">
    <location>
        <begin position="27"/>
        <end position="263"/>
    </location>
</feature>
<feature type="signal peptide" evidence="3">
    <location>
        <begin position="1"/>
        <end position="26"/>
    </location>
</feature>
<reference evidence="5 6" key="1">
    <citation type="submission" date="2023-08" db="EMBL/GenBank/DDBJ databases">
        <title>A Necator americanus chromosomal reference genome.</title>
        <authorList>
            <person name="Ilik V."/>
            <person name="Petrzelkova K.J."/>
            <person name="Pardy F."/>
            <person name="Fuh T."/>
            <person name="Niatou-Singa F.S."/>
            <person name="Gouil Q."/>
            <person name="Baker L."/>
            <person name="Ritchie M.E."/>
            <person name="Jex A.R."/>
            <person name="Gazzola D."/>
            <person name="Li H."/>
            <person name="Toshio Fujiwara R."/>
            <person name="Zhan B."/>
            <person name="Aroian R.V."/>
            <person name="Pafco B."/>
            <person name="Schwarz E.M."/>
        </authorList>
    </citation>
    <scope>NUCLEOTIDE SEQUENCE [LARGE SCALE GENOMIC DNA]</scope>
    <source>
        <strain evidence="5 6">Aroian</strain>
        <tissue evidence="5">Whole animal</tissue>
    </source>
</reference>
<accession>A0ABR1DML1</accession>
<evidence type="ECO:0000256" key="3">
    <source>
        <dbReference type="SAM" id="SignalP"/>
    </source>
</evidence>
<feature type="domain" description="Isochorismatase-like" evidence="4">
    <location>
        <begin position="84"/>
        <end position="229"/>
    </location>
</feature>
<name>A0ABR1DML1_NECAM</name>
<keyword evidence="3" id="KW-0732">Signal</keyword>
<evidence type="ECO:0000313" key="5">
    <source>
        <dbReference type="EMBL" id="KAK6751664.1"/>
    </source>
</evidence>
<comment type="caution">
    <text evidence="5">The sequence shown here is derived from an EMBL/GenBank/DDBJ whole genome shotgun (WGS) entry which is preliminary data.</text>
</comment>
<dbReference type="EMBL" id="JAVFWL010000004">
    <property type="protein sequence ID" value="KAK6751664.1"/>
    <property type="molecule type" value="Genomic_DNA"/>
</dbReference>
<dbReference type="PANTHER" id="PTHR14119">
    <property type="entry name" value="HYDROLASE"/>
    <property type="match status" value="1"/>
</dbReference>
<dbReference type="InterPro" id="IPR050993">
    <property type="entry name" value="Isochorismatase_domain"/>
</dbReference>
<evidence type="ECO:0000256" key="2">
    <source>
        <dbReference type="ARBA" id="ARBA00040688"/>
    </source>
</evidence>
<evidence type="ECO:0000313" key="6">
    <source>
        <dbReference type="Proteomes" id="UP001303046"/>
    </source>
</evidence>
<evidence type="ECO:0000256" key="1">
    <source>
        <dbReference type="ARBA" id="ARBA00006336"/>
    </source>
</evidence>